<accession>A0A6A6FS68</accession>
<dbReference type="Pfam" id="PF00890">
    <property type="entry name" value="FAD_binding_2"/>
    <property type="match status" value="1"/>
</dbReference>
<dbReference type="InterPro" id="IPR003953">
    <property type="entry name" value="FAD-dep_OxRdtase_2_FAD-bd"/>
</dbReference>
<evidence type="ECO:0000256" key="2">
    <source>
        <dbReference type="ARBA" id="ARBA00022630"/>
    </source>
</evidence>
<keyword evidence="2" id="KW-0285">Flavoprotein</keyword>
<reference evidence="8" key="1">
    <citation type="journal article" date="2020" name="Stud. Mycol.">
        <title>101 Dothideomycetes genomes: a test case for predicting lifestyles and emergence of pathogens.</title>
        <authorList>
            <person name="Haridas S."/>
            <person name="Albert R."/>
            <person name="Binder M."/>
            <person name="Bloem J."/>
            <person name="Labutti K."/>
            <person name="Salamov A."/>
            <person name="Andreopoulos B."/>
            <person name="Baker S."/>
            <person name="Barry K."/>
            <person name="Bills G."/>
            <person name="Bluhm B."/>
            <person name="Cannon C."/>
            <person name="Castanera R."/>
            <person name="Culley D."/>
            <person name="Daum C."/>
            <person name="Ezra D."/>
            <person name="Gonzalez J."/>
            <person name="Henrissat B."/>
            <person name="Kuo A."/>
            <person name="Liang C."/>
            <person name="Lipzen A."/>
            <person name="Lutzoni F."/>
            <person name="Magnuson J."/>
            <person name="Mondo S."/>
            <person name="Nolan M."/>
            <person name="Ohm R."/>
            <person name="Pangilinan J."/>
            <person name="Park H.-J."/>
            <person name="Ramirez L."/>
            <person name="Alfaro M."/>
            <person name="Sun H."/>
            <person name="Tritt A."/>
            <person name="Yoshinaga Y."/>
            <person name="Zwiers L.-H."/>
            <person name="Turgeon B."/>
            <person name="Goodwin S."/>
            <person name="Spatafora J."/>
            <person name="Crous P."/>
            <person name="Grigoriev I."/>
        </authorList>
    </citation>
    <scope>NUCLEOTIDE SEQUENCE</scope>
    <source>
        <strain evidence="8">SCOH1-5</strain>
    </source>
</reference>
<evidence type="ECO:0000313" key="8">
    <source>
        <dbReference type="EMBL" id="KAF2216287.1"/>
    </source>
</evidence>
<dbReference type="Proteomes" id="UP000799539">
    <property type="component" value="Unassembled WGS sequence"/>
</dbReference>
<evidence type="ECO:0000256" key="3">
    <source>
        <dbReference type="ARBA" id="ARBA00022827"/>
    </source>
</evidence>
<name>A0A6A6FS68_9PEZI</name>
<keyword evidence="4" id="KW-0560">Oxidoreductase</keyword>
<feature type="domain" description="Glucose-methanol-choline oxidoreductase C-terminal" evidence="7">
    <location>
        <begin position="619"/>
        <end position="763"/>
    </location>
</feature>
<sequence length="793" mass="85523">MSAEGTTYNVSDTPLPPAPNEDALNAQQWSVLSAIADTVVPALSRGRNGTDRLLQRPLREAEYDVAAKRVRALATLDDSDETALHYLSESSAAQPLFRDIVTRMVACSMSDAAKNGLLFILTALNKIAPKKPEFHPPPVTPSADPNSLSSSTRAGALLLTGHTTPLYALSVRDREKIILGWGQSRIPLLRRLNRSFTLLFRAIWLRTSPTLEAVLGYPKAPVYAQAASTGYGFHFLQIPPSTSAEAEVIETDVLIVGSGCGGAVAAKTLAESGQKVLVVEKQYYWAPEHFPMGEREAGQHLFGNGGVISSDDSSISVVTGTTWGGGGTVNWSASLQPQGFVRREWAQKFGLTHFTTSAFQADLDAVCDRMGVSTTNITHNKGNLALLEGARKLGWSAKAVAQNTGGELHHDGFCTRGCRTCGKKGPTVTFLPDAAEAGATFIEGFEVSQILFDENDATVATGVKGVWTSRDARGGVAGEDRTRREVIIKAKRTIIAGGSVYTPLLLQRSGLSNKHIGRHLHLHPVNLVAAVWDEDVRPWEGAILTSVVNEFENIDGDGYGAKLECTTMLPSSFLPLFEWRGGLDFKEFTAKMRRMTGYISLARDRYGGRIYPDAKDGRCHIQYTPSAYDQKHILEGVLCLAELLYVEGAREIYAAIPGIGPFVRPSADPDSNVSMHANSSPSVTDPAFAAWTAKVRSHGFPSPGTGFLSAHQMGSCRMGTSPKNSVVDYRGRVWGTQNLYIADASVFPSASGVNPMITNMGIARGIARGIAEEADRENVDRFNAVNTGVKARL</sequence>
<dbReference type="Pfam" id="PF00732">
    <property type="entry name" value="GMC_oxred_N"/>
    <property type="match status" value="1"/>
</dbReference>
<evidence type="ECO:0000259" key="7">
    <source>
        <dbReference type="Pfam" id="PF05199"/>
    </source>
</evidence>
<evidence type="ECO:0008006" key="10">
    <source>
        <dbReference type="Google" id="ProtNLM"/>
    </source>
</evidence>
<dbReference type="OrthoDB" id="269227at2759"/>
<evidence type="ECO:0000259" key="6">
    <source>
        <dbReference type="Pfam" id="PF00890"/>
    </source>
</evidence>
<feature type="domain" description="FAD-dependent oxidoreductase 2 FAD-binding" evidence="6">
    <location>
        <begin position="252"/>
        <end position="283"/>
    </location>
</feature>
<organism evidence="8 9">
    <name type="scientific">Cercospora zeae-maydis SCOH1-5</name>
    <dbReference type="NCBI Taxonomy" id="717836"/>
    <lineage>
        <taxon>Eukaryota</taxon>
        <taxon>Fungi</taxon>
        <taxon>Dikarya</taxon>
        <taxon>Ascomycota</taxon>
        <taxon>Pezizomycotina</taxon>
        <taxon>Dothideomycetes</taxon>
        <taxon>Dothideomycetidae</taxon>
        <taxon>Mycosphaerellales</taxon>
        <taxon>Mycosphaerellaceae</taxon>
        <taxon>Cercospora</taxon>
    </lineage>
</organism>
<proteinExistence type="inferred from homology"/>
<keyword evidence="3" id="KW-0274">FAD</keyword>
<dbReference type="EMBL" id="ML992664">
    <property type="protein sequence ID" value="KAF2216287.1"/>
    <property type="molecule type" value="Genomic_DNA"/>
</dbReference>
<dbReference type="InterPro" id="IPR007867">
    <property type="entry name" value="GMC_OxRtase_C"/>
</dbReference>
<dbReference type="AlphaFoldDB" id="A0A6A6FS68"/>
<keyword evidence="9" id="KW-1185">Reference proteome</keyword>
<evidence type="ECO:0000256" key="1">
    <source>
        <dbReference type="ARBA" id="ARBA00010790"/>
    </source>
</evidence>
<dbReference type="InterPro" id="IPR000172">
    <property type="entry name" value="GMC_OxRdtase_N"/>
</dbReference>
<gene>
    <name evidence="8" type="ORF">CERZMDRAFT_93583</name>
</gene>
<comment type="similarity">
    <text evidence="1">Belongs to the GMC oxidoreductase family.</text>
</comment>
<evidence type="ECO:0000256" key="4">
    <source>
        <dbReference type="ARBA" id="ARBA00023002"/>
    </source>
</evidence>
<evidence type="ECO:0000259" key="5">
    <source>
        <dbReference type="Pfam" id="PF00732"/>
    </source>
</evidence>
<dbReference type="SUPFAM" id="SSF51905">
    <property type="entry name" value="FAD/NAD(P)-binding domain"/>
    <property type="match status" value="1"/>
</dbReference>
<dbReference type="GO" id="GO:0050660">
    <property type="term" value="F:flavin adenine dinucleotide binding"/>
    <property type="evidence" value="ECO:0007669"/>
    <property type="project" value="InterPro"/>
</dbReference>
<dbReference type="GO" id="GO:0016614">
    <property type="term" value="F:oxidoreductase activity, acting on CH-OH group of donors"/>
    <property type="evidence" value="ECO:0007669"/>
    <property type="project" value="InterPro"/>
</dbReference>
<dbReference type="Gene3D" id="3.50.50.60">
    <property type="entry name" value="FAD/NAD(P)-binding domain"/>
    <property type="match status" value="2"/>
</dbReference>
<protein>
    <recommendedName>
        <fullName evidence="10">Long-chain-alcohol oxidase</fullName>
    </recommendedName>
</protein>
<dbReference type="PANTHER" id="PTHR46056:SF12">
    <property type="entry name" value="LONG-CHAIN-ALCOHOL OXIDASE"/>
    <property type="match status" value="1"/>
</dbReference>
<evidence type="ECO:0000313" key="9">
    <source>
        <dbReference type="Proteomes" id="UP000799539"/>
    </source>
</evidence>
<feature type="domain" description="Glucose-methanol-choline oxidoreductase N-terminal" evidence="5">
    <location>
        <begin position="300"/>
        <end position="525"/>
    </location>
</feature>
<dbReference type="InterPro" id="IPR036188">
    <property type="entry name" value="FAD/NAD-bd_sf"/>
</dbReference>
<dbReference type="PANTHER" id="PTHR46056">
    <property type="entry name" value="LONG-CHAIN-ALCOHOL OXIDASE"/>
    <property type="match status" value="1"/>
</dbReference>
<dbReference type="Pfam" id="PF05199">
    <property type="entry name" value="GMC_oxred_C"/>
    <property type="match status" value="1"/>
</dbReference>